<dbReference type="InterPro" id="IPR047773">
    <property type="entry name" value="YHYH_dom_bact"/>
</dbReference>
<dbReference type="RefSeq" id="WP_278015373.1">
    <property type="nucleotide sequence ID" value="NZ_CP121106.1"/>
</dbReference>
<evidence type="ECO:0000256" key="1">
    <source>
        <dbReference type="SAM" id="MobiDB-lite"/>
    </source>
</evidence>
<sequence length="92" mass="9777">MAWALMVPQMSGPVAAHPGGTNADGCHTNRKTGDYHCHGNRKARARQPNSTGAVYYPNCSAVREAGHAPLRRGDPGYRSGLDRDGDGIACEN</sequence>
<evidence type="ECO:0000259" key="2">
    <source>
        <dbReference type="SMART" id="SM00894"/>
    </source>
</evidence>
<dbReference type="InterPro" id="IPR008613">
    <property type="entry name" value="Excalibur_Ca-bd_domain"/>
</dbReference>
<organism evidence="3 4">
    <name type="scientific">Altererythrobacter arenosus</name>
    <dbReference type="NCBI Taxonomy" id="3032592"/>
    <lineage>
        <taxon>Bacteria</taxon>
        <taxon>Pseudomonadati</taxon>
        <taxon>Pseudomonadota</taxon>
        <taxon>Alphaproteobacteria</taxon>
        <taxon>Sphingomonadales</taxon>
        <taxon>Erythrobacteraceae</taxon>
        <taxon>Altererythrobacter</taxon>
    </lineage>
</organism>
<name>A0ABY8FRS6_9SPHN</name>
<evidence type="ECO:0000313" key="4">
    <source>
        <dbReference type="Proteomes" id="UP001215827"/>
    </source>
</evidence>
<gene>
    <name evidence="3" type="ORF">P7228_11445</name>
</gene>
<evidence type="ECO:0000313" key="3">
    <source>
        <dbReference type="EMBL" id="WFL76608.1"/>
    </source>
</evidence>
<dbReference type="Proteomes" id="UP001215827">
    <property type="component" value="Chromosome"/>
</dbReference>
<feature type="region of interest" description="Disordered" evidence="1">
    <location>
        <begin position="67"/>
        <end position="92"/>
    </location>
</feature>
<dbReference type="EMBL" id="CP121106">
    <property type="protein sequence ID" value="WFL76608.1"/>
    <property type="molecule type" value="Genomic_DNA"/>
</dbReference>
<feature type="domain" description="Excalibur calcium-binding" evidence="2">
    <location>
        <begin position="55"/>
        <end position="91"/>
    </location>
</feature>
<dbReference type="SMART" id="SM00894">
    <property type="entry name" value="Excalibur"/>
    <property type="match status" value="1"/>
</dbReference>
<dbReference type="NCBIfam" id="NF033223">
    <property type="entry name" value="YHYH_alt"/>
    <property type="match status" value="1"/>
</dbReference>
<reference evidence="3 4" key="1">
    <citation type="submission" date="2023-03" db="EMBL/GenBank/DDBJ databases">
        <title>Altererythrobacter sp. CAU 1644 isolated from sand.</title>
        <authorList>
            <person name="Kim W."/>
        </authorList>
    </citation>
    <scope>NUCLEOTIDE SEQUENCE [LARGE SCALE GENOMIC DNA]</scope>
    <source>
        <strain evidence="3 4">CAU 1644</strain>
    </source>
</reference>
<dbReference type="Pfam" id="PF05901">
    <property type="entry name" value="Excalibur"/>
    <property type="match status" value="1"/>
</dbReference>
<accession>A0ABY8FRS6</accession>
<protein>
    <submittedName>
        <fullName evidence="3">Excalibur calcium-binding domain-containing protein</fullName>
    </submittedName>
</protein>
<proteinExistence type="predicted"/>
<feature type="compositionally biased region" description="Basic and acidic residues" evidence="1">
    <location>
        <begin position="71"/>
        <end position="86"/>
    </location>
</feature>
<keyword evidence="4" id="KW-1185">Reference proteome</keyword>